<dbReference type="AlphaFoldDB" id="A0A0F9UGE6"/>
<name>A0A0F9UGE6_9ZZZZ</name>
<protein>
    <submittedName>
        <fullName evidence="1">Uncharacterized protein</fullName>
    </submittedName>
</protein>
<sequence length="88" mass="10046">MANPVIAFVRRALRLDAPEPPPVERASPGGFAYFMDEDLKALLYAKEWPYTGCPSDDRTLSTTWLIGGNKFVPSHRKDGNWYFRRISN</sequence>
<comment type="caution">
    <text evidence="1">The sequence shown here is derived from an EMBL/GenBank/DDBJ whole genome shotgun (WGS) entry which is preliminary data.</text>
</comment>
<dbReference type="EMBL" id="LAZR01001008">
    <property type="protein sequence ID" value="KKN52693.1"/>
    <property type="molecule type" value="Genomic_DNA"/>
</dbReference>
<organism evidence="1">
    <name type="scientific">marine sediment metagenome</name>
    <dbReference type="NCBI Taxonomy" id="412755"/>
    <lineage>
        <taxon>unclassified sequences</taxon>
        <taxon>metagenomes</taxon>
        <taxon>ecological metagenomes</taxon>
    </lineage>
</organism>
<proteinExistence type="predicted"/>
<accession>A0A0F9UGE6</accession>
<gene>
    <name evidence="1" type="ORF">LCGC14_0609740</name>
</gene>
<evidence type="ECO:0000313" key="1">
    <source>
        <dbReference type="EMBL" id="KKN52693.1"/>
    </source>
</evidence>
<reference evidence="1" key="1">
    <citation type="journal article" date="2015" name="Nature">
        <title>Complex archaea that bridge the gap between prokaryotes and eukaryotes.</title>
        <authorList>
            <person name="Spang A."/>
            <person name="Saw J.H."/>
            <person name="Jorgensen S.L."/>
            <person name="Zaremba-Niedzwiedzka K."/>
            <person name="Martijn J."/>
            <person name="Lind A.E."/>
            <person name="van Eijk R."/>
            <person name="Schleper C."/>
            <person name="Guy L."/>
            <person name="Ettema T.J."/>
        </authorList>
    </citation>
    <scope>NUCLEOTIDE SEQUENCE</scope>
</reference>